<dbReference type="STRING" id="1884432.SAMN05518683_11126"/>
<dbReference type="NCBIfam" id="TIGR02206">
    <property type="entry name" value="intg_mem_TP0381"/>
    <property type="match status" value="1"/>
</dbReference>
<feature type="transmembrane region" description="Helical" evidence="1">
    <location>
        <begin position="166"/>
        <end position="191"/>
    </location>
</feature>
<dbReference type="Pfam" id="PF14808">
    <property type="entry name" value="TMEM164"/>
    <property type="match status" value="1"/>
</dbReference>
<dbReference type="OrthoDB" id="9813172at2"/>
<evidence type="ECO:0000256" key="1">
    <source>
        <dbReference type="SAM" id="Phobius"/>
    </source>
</evidence>
<feature type="transmembrane region" description="Helical" evidence="1">
    <location>
        <begin position="211"/>
        <end position="231"/>
    </location>
</feature>
<sequence>MWWWEFSHNGPSFTWMGPAHLMVFITLAVLCVLLITFRRRLRHTKADLFMRIFFPTVFLLGELSFQIFLITNGAWDVSHSLPLQLSSFVWMTAVLSFLTSGRIWFEITFFAGASSALLTLITPDLADYGFPHYRFFHFFLTHGLVIAAVCYMIVVEKRELYFSSIFRTWGVLNLYLVLVGFVNLLTGGNYMYIMEKPVQATPFDWLGPWPYYLLSLEAVALAVFFGMYYVYKKTIISCRSFRTKQKR</sequence>
<keyword evidence="1" id="KW-1133">Transmembrane helix</keyword>
<reference evidence="3" key="1">
    <citation type="submission" date="2016-10" db="EMBL/GenBank/DDBJ databases">
        <authorList>
            <person name="Varghese N."/>
            <person name="Submissions S."/>
        </authorList>
    </citation>
    <scope>NUCLEOTIDE SEQUENCE [LARGE SCALE GENOMIC DNA]</scope>
    <source>
        <strain evidence="3">S7</strain>
    </source>
</reference>
<name>A0A1I5TPM9_9BACI</name>
<proteinExistence type="predicted"/>
<feature type="transmembrane region" description="Helical" evidence="1">
    <location>
        <begin position="12"/>
        <end position="36"/>
    </location>
</feature>
<protein>
    <submittedName>
        <fullName evidence="2">Conserved hypothetical integral membrane protein TIGR02206</fullName>
    </submittedName>
</protein>
<dbReference type="InterPro" id="IPR011737">
    <property type="entry name" value="CHP02206_TP0381"/>
</dbReference>
<feature type="transmembrane region" description="Helical" evidence="1">
    <location>
        <begin position="135"/>
        <end position="154"/>
    </location>
</feature>
<dbReference type="EMBL" id="FOXD01000011">
    <property type="protein sequence ID" value="SFP84577.1"/>
    <property type="molecule type" value="Genomic_DNA"/>
</dbReference>
<dbReference type="AlphaFoldDB" id="A0A1I5TPM9"/>
<evidence type="ECO:0000313" key="2">
    <source>
        <dbReference type="EMBL" id="SFP84577.1"/>
    </source>
</evidence>
<keyword evidence="3" id="KW-1185">Reference proteome</keyword>
<feature type="transmembrane region" description="Helical" evidence="1">
    <location>
        <begin position="103"/>
        <end position="123"/>
    </location>
</feature>
<feature type="transmembrane region" description="Helical" evidence="1">
    <location>
        <begin position="48"/>
        <end position="69"/>
    </location>
</feature>
<evidence type="ECO:0000313" key="3">
    <source>
        <dbReference type="Proteomes" id="UP000198892"/>
    </source>
</evidence>
<dbReference type="RefSeq" id="WP_093337379.1">
    <property type="nucleotide sequence ID" value="NZ_FOXD01000011.1"/>
</dbReference>
<organism evidence="2 3">
    <name type="scientific">Salibacterium halotolerans</name>
    <dbReference type="NCBI Taxonomy" id="1884432"/>
    <lineage>
        <taxon>Bacteria</taxon>
        <taxon>Bacillati</taxon>
        <taxon>Bacillota</taxon>
        <taxon>Bacilli</taxon>
        <taxon>Bacillales</taxon>
        <taxon>Bacillaceae</taxon>
    </lineage>
</organism>
<accession>A0A1I5TPM9</accession>
<keyword evidence="1" id="KW-0472">Membrane</keyword>
<feature type="transmembrane region" description="Helical" evidence="1">
    <location>
        <begin position="81"/>
        <end position="98"/>
    </location>
</feature>
<keyword evidence="1" id="KW-0812">Transmembrane</keyword>
<gene>
    <name evidence="2" type="ORF">SAMN05518683_11126</name>
</gene>
<dbReference type="Proteomes" id="UP000198892">
    <property type="component" value="Unassembled WGS sequence"/>
</dbReference>